<gene>
    <name evidence="12" type="ORF">GE061_007412</name>
</gene>
<dbReference type="GO" id="GO:0005737">
    <property type="term" value="C:cytoplasm"/>
    <property type="evidence" value="ECO:0007669"/>
    <property type="project" value="TreeGrafter"/>
</dbReference>
<dbReference type="PROSITE" id="PS00678">
    <property type="entry name" value="WD_REPEATS_1"/>
    <property type="match status" value="1"/>
</dbReference>
<evidence type="ECO:0000256" key="8">
    <source>
        <dbReference type="ARBA" id="ARBA00023242"/>
    </source>
</evidence>
<dbReference type="GO" id="GO:0017183">
    <property type="term" value="P:protein histidyl modification to diphthamide"/>
    <property type="evidence" value="ECO:0007669"/>
    <property type="project" value="TreeGrafter"/>
</dbReference>
<dbReference type="AlphaFoldDB" id="A0A6A4J6N6"/>
<evidence type="ECO:0000256" key="9">
    <source>
        <dbReference type="ARBA" id="ARBA00038092"/>
    </source>
</evidence>
<comment type="catalytic activity">
    <reaction evidence="11">
        <text>diphthine methyl ester-[translation elongation factor 2] + H2O = diphthine-[translation elongation factor 2] + methanol + H(+)</text>
        <dbReference type="Rhea" id="RHEA:42656"/>
        <dbReference type="Rhea" id="RHEA-COMP:10172"/>
        <dbReference type="Rhea" id="RHEA-COMP:10173"/>
        <dbReference type="ChEBI" id="CHEBI:15377"/>
        <dbReference type="ChEBI" id="CHEBI:15378"/>
        <dbReference type="ChEBI" id="CHEBI:17790"/>
        <dbReference type="ChEBI" id="CHEBI:79005"/>
        <dbReference type="ChEBI" id="CHEBI:82696"/>
        <dbReference type="EC" id="3.1.1.97"/>
    </reaction>
</comment>
<dbReference type="PROSITE" id="PS50082">
    <property type="entry name" value="WD_REPEATS_2"/>
    <property type="match status" value="1"/>
</dbReference>
<keyword evidence="8" id="KW-0539">Nucleus</keyword>
<comment type="pathway">
    <text evidence="2">Protein modification; peptidyl-diphthamide biosynthesis.</text>
</comment>
<evidence type="ECO:0000256" key="7">
    <source>
        <dbReference type="ARBA" id="ARBA00022801"/>
    </source>
</evidence>
<dbReference type="OrthoDB" id="1930760at2759"/>
<evidence type="ECO:0000256" key="10">
    <source>
        <dbReference type="ARBA" id="ARBA00039131"/>
    </source>
</evidence>
<dbReference type="InterPro" id="IPR019775">
    <property type="entry name" value="WD40_repeat_CS"/>
</dbReference>
<dbReference type="InterPro" id="IPR001680">
    <property type="entry name" value="WD40_rpt"/>
</dbReference>
<dbReference type="SMART" id="SM00320">
    <property type="entry name" value="WD40"/>
    <property type="match status" value="2"/>
</dbReference>
<evidence type="ECO:0000256" key="6">
    <source>
        <dbReference type="ARBA" id="ARBA00022737"/>
    </source>
</evidence>
<keyword evidence="13" id="KW-1185">Reference proteome</keyword>
<dbReference type="InterPro" id="IPR017266">
    <property type="entry name" value="DOC_1/2"/>
</dbReference>
<evidence type="ECO:0000256" key="4">
    <source>
        <dbReference type="ARBA" id="ARBA00022553"/>
    </source>
</evidence>
<reference evidence="12" key="1">
    <citation type="journal article" date="2021" name="Mol. Ecol. Resour.">
        <title>Apolygus lucorum genome provides insights into omnivorousness and mesophyll feeding.</title>
        <authorList>
            <person name="Liu Y."/>
            <person name="Liu H."/>
            <person name="Wang H."/>
            <person name="Huang T."/>
            <person name="Liu B."/>
            <person name="Yang B."/>
            <person name="Yin L."/>
            <person name="Li B."/>
            <person name="Zhang Y."/>
            <person name="Zhang S."/>
            <person name="Jiang F."/>
            <person name="Zhang X."/>
            <person name="Ren Y."/>
            <person name="Wang B."/>
            <person name="Wang S."/>
            <person name="Lu Y."/>
            <person name="Wu K."/>
            <person name="Fan W."/>
            <person name="Wang G."/>
        </authorList>
    </citation>
    <scope>NUCLEOTIDE SEQUENCE</scope>
    <source>
        <strain evidence="12">12Hb</strain>
    </source>
</reference>
<dbReference type="PANTHER" id="PTHR46042">
    <property type="entry name" value="DIPHTHINE METHYLTRANSFERASE"/>
    <property type="match status" value="1"/>
</dbReference>
<evidence type="ECO:0000256" key="2">
    <source>
        <dbReference type="ARBA" id="ARBA00005156"/>
    </source>
</evidence>
<organism evidence="12 13">
    <name type="scientific">Apolygus lucorum</name>
    <name type="common">Small green plant bug</name>
    <name type="synonym">Lygocoris lucorum</name>
    <dbReference type="NCBI Taxonomy" id="248454"/>
    <lineage>
        <taxon>Eukaryota</taxon>
        <taxon>Metazoa</taxon>
        <taxon>Ecdysozoa</taxon>
        <taxon>Arthropoda</taxon>
        <taxon>Hexapoda</taxon>
        <taxon>Insecta</taxon>
        <taxon>Pterygota</taxon>
        <taxon>Neoptera</taxon>
        <taxon>Paraneoptera</taxon>
        <taxon>Hemiptera</taxon>
        <taxon>Heteroptera</taxon>
        <taxon>Panheteroptera</taxon>
        <taxon>Cimicomorpha</taxon>
        <taxon>Miridae</taxon>
        <taxon>Mirini</taxon>
        <taxon>Apolygus</taxon>
    </lineage>
</organism>
<evidence type="ECO:0000256" key="1">
    <source>
        <dbReference type="ARBA" id="ARBA00004123"/>
    </source>
</evidence>
<dbReference type="Proteomes" id="UP000466442">
    <property type="component" value="Unassembled WGS sequence"/>
</dbReference>
<protein>
    <recommendedName>
        <fullName evidence="10">methylated diphthine methylhydrolase</fullName>
        <ecNumber evidence="10">3.1.1.97</ecNumber>
    </recommendedName>
</protein>
<keyword evidence="4" id="KW-0597">Phosphoprotein</keyword>
<dbReference type="EC" id="3.1.1.97" evidence="10"/>
<dbReference type="PANTHER" id="PTHR46042:SF1">
    <property type="entry name" value="DIPHTHINE METHYLTRANSFERASE"/>
    <property type="match status" value="1"/>
</dbReference>
<comment type="caution">
    <text evidence="12">The sequence shown here is derived from an EMBL/GenBank/DDBJ whole genome shotgun (WGS) entry which is preliminary data.</text>
</comment>
<dbReference type="Gene3D" id="6.10.140.1300">
    <property type="match status" value="1"/>
</dbReference>
<proteinExistence type="inferred from homology"/>
<evidence type="ECO:0000313" key="12">
    <source>
        <dbReference type="EMBL" id="KAF6199386.1"/>
    </source>
</evidence>
<sequence length="472" mass="52241">MTLLKSQRLPIPSQKFGCRTYSPSPLVVDFAMEEEAHLEAAMMVADLSSPSSVKPGSSGAQGSPTNQAGLSKYAQLLSVIEEMGRDIRPTYSGSRSSAERLKRGIVQARILVRDSGMPEIVKLTSLNTELNADAVEWCPISGLENLLACATYELVEDEEKCEDKLEQYRRGYIYLYELQQDLSLKEVSKTETPGILDCKWSRRRISGHVCLATVDAVGKLRLFKYLPETSTLVGLSSLSLSGDSKSLLLSLDWSNVLSSADDGCSIVVSDSSGSVHVVSITQDKLTLTSSRKAHEFEAWIAAYDYFNTSVFYSGGDDCKLKVHDTRVDLETAVRSSNEHRAGVTSIQSNWLQEHSLVTGSYDERILFWDTRTMKRPRADVASPGGVWRIKHDPFDCRLIACPCMYGGSVVVDSGLPTPSVIVTYDFHKNINYGIDWCWRDEETNASPVSNLLAVCSFYDKLLSLAYLSKDTP</sequence>
<dbReference type="SUPFAM" id="SSF50978">
    <property type="entry name" value="WD40 repeat-like"/>
    <property type="match status" value="1"/>
</dbReference>
<dbReference type="Pfam" id="PF09806">
    <property type="entry name" value="CDK2AP"/>
    <property type="match status" value="1"/>
</dbReference>
<dbReference type="Gene3D" id="2.130.10.10">
    <property type="entry name" value="YVTN repeat-like/Quinoprotein amine dehydrogenase"/>
    <property type="match status" value="1"/>
</dbReference>
<comment type="similarity">
    <text evidence="9">Belongs to the DPH7 family.</text>
</comment>
<evidence type="ECO:0000256" key="5">
    <source>
        <dbReference type="ARBA" id="ARBA00022574"/>
    </source>
</evidence>
<dbReference type="GO" id="GO:0005634">
    <property type="term" value="C:nucleus"/>
    <property type="evidence" value="ECO:0007669"/>
    <property type="project" value="UniProtKB-SubCell"/>
</dbReference>
<dbReference type="GO" id="GO:0061685">
    <property type="term" value="F:diphthine methylesterase activity"/>
    <property type="evidence" value="ECO:0007669"/>
    <property type="project" value="UniProtKB-EC"/>
</dbReference>
<evidence type="ECO:0000256" key="11">
    <source>
        <dbReference type="ARBA" id="ARBA00047551"/>
    </source>
</evidence>
<dbReference type="InterPro" id="IPR015943">
    <property type="entry name" value="WD40/YVTN_repeat-like_dom_sf"/>
</dbReference>
<comment type="similarity">
    <text evidence="3">Belongs to the CDK2AP family.</text>
</comment>
<keyword evidence="5" id="KW-0853">WD repeat</keyword>
<name>A0A6A4J6N6_APOLU</name>
<evidence type="ECO:0000256" key="3">
    <source>
        <dbReference type="ARBA" id="ARBA00008485"/>
    </source>
</evidence>
<evidence type="ECO:0000313" key="13">
    <source>
        <dbReference type="Proteomes" id="UP000466442"/>
    </source>
</evidence>
<dbReference type="InterPro" id="IPR036322">
    <property type="entry name" value="WD40_repeat_dom_sf"/>
</dbReference>
<accession>A0A6A4J6N6</accession>
<keyword evidence="7" id="KW-0378">Hydrolase</keyword>
<comment type="subcellular location">
    <subcellularLocation>
        <location evidence="1">Nucleus</location>
    </subcellularLocation>
</comment>
<keyword evidence="6" id="KW-0677">Repeat</keyword>
<dbReference type="EMBL" id="WIXP02000015">
    <property type="protein sequence ID" value="KAF6199386.1"/>
    <property type="molecule type" value="Genomic_DNA"/>
</dbReference>
<dbReference type="InterPro" id="IPR052415">
    <property type="entry name" value="Diphthine_MTase"/>
</dbReference>